<proteinExistence type="predicted"/>
<comment type="caution">
    <text evidence="1">The sequence shown here is derived from an EMBL/GenBank/DDBJ whole genome shotgun (WGS) entry which is preliminary data.</text>
</comment>
<dbReference type="EMBL" id="JANPWB010000010">
    <property type="protein sequence ID" value="KAJ1141984.1"/>
    <property type="molecule type" value="Genomic_DNA"/>
</dbReference>
<sequence>MLASEPLATCSQVFKTENLQKIRMANLVKLKLKHVQRVIRCDAPKPMLTWQAWSAKRRGDEQPGPDRPV</sequence>
<accession>A0AAV7QQD0</accession>
<gene>
    <name evidence="1" type="ORF">NDU88_008312</name>
</gene>
<protein>
    <submittedName>
        <fullName evidence="1">Uncharacterized protein</fullName>
    </submittedName>
</protein>
<reference evidence="1" key="1">
    <citation type="journal article" date="2022" name="bioRxiv">
        <title>Sequencing and chromosome-scale assembly of the giantPleurodeles waltlgenome.</title>
        <authorList>
            <person name="Brown T."/>
            <person name="Elewa A."/>
            <person name="Iarovenko S."/>
            <person name="Subramanian E."/>
            <person name="Araus A.J."/>
            <person name="Petzold A."/>
            <person name="Susuki M."/>
            <person name="Suzuki K.-i.T."/>
            <person name="Hayashi T."/>
            <person name="Toyoda A."/>
            <person name="Oliveira C."/>
            <person name="Osipova E."/>
            <person name="Leigh N.D."/>
            <person name="Simon A."/>
            <person name="Yun M.H."/>
        </authorList>
    </citation>
    <scope>NUCLEOTIDE SEQUENCE</scope>
    <source>
        <strain evidence="1">20211129_DDA</strain>
        <tissue evidence="1">Liver</tissue>
    </source>
</reference>
<keyword evidence="2" id="KW-1185">Reference proteome</keyword>
<evidence type="ECO:0000313" key="1">
    <source>
        <dbReference type="EMBL" id="KAJ1141984.1"/>
    </source>
</evidence>
<dbReference type="Proteomes" id="UP001066276">
    <property type="component" value="Chromosome 6"/>
</dbReference>
<evidence type="ECO:0000313" key="2">
    <source>
        <dbReference type="Proteomes" id="UP001066276"/>
    </source>
</evidence>
<name>A0AAV7QQD0_PLEWA</name>
<organism evidence="1 2">
    <name type="scientific">Pleurodeles waltl</name>
    <name type="common">Iberian ribbed newt</name>
    <dbReference type="NCBI Taxonomy" id="8319"/>
    <lineage>
        <taxon>Eukaryota</taxon>
        <taxon>Metazoa</taxon>
        <taxon>Chordata</taxon>
        <taxon>Craniata</taxon>
        <taxon>Vertebrata</taxon>
        <taxon>Euteleostomi</taxon>
        <taxon>Amphibia</taxon>
        <taxon>Batrachia</taxon>
        <taxon>Caudata</taxon>
        <taxon>Salamandroidea</taxon>
        <taxon>Salamandridae</taxon>
        <taxon>Pleurodelinae</taxon>
        <taxon>Pleurodeles</taxon>
    </lineage>
</organism>
<dbReference type="AlphaFoldDB" id="A0AAV7QQD0"/>